<name>A0A9X2KF40_9HYPH</name>
<dbReference type="Pfam" id="PF01850">
    <property type="entry name" value="PIN"/>
    <property type="match status" value="1"/>
</dbReference>
<evidence type="ECO:0000259" key="1">
    <source>
        <dbReference type="Pfam" id="PF01850"/>
    </source>
</evidence>
<feature type="domain" description="PIN" evidence="1">
    <location>
        <begin position="7"/>
        <end position="126"/>
    </location>
</feature>
<dbReference type="InterPro" id="IPR029060">
    <property type="entry name" value="PIN-like_dom_sf"/>
</dbReference>
<organism evidence="2 3">
    <name type="scientific">Aurantimonas marianensis</name>
    <dbReference type="NCBI Taxonomy" id="2920428"/>
    <lineage>
        <taxon>Bacteria</taxon>
        <taxon>Pseudomonadati</taxon>
        <taxon>Pseudomonadota</taxon>
        <taxon>Alphaproteobacteria</taxon>
        <taxon>Hyphomicrobiales</taxon>
        <taxon>Aurantimonadaceae</taxon>
        <taxon>Aurantimonas</taxon>
    </lineage>
</organism>
<proteinExistence type="predicted"/>
<sequence>MTAEERYYLDANTVIAIVECGQTLNAAQHSFLASVDAGRVFATSSEMALSECLVKPFRDLDTAAISTLLDFLNGRRTLPLVPLSRGVMIKAAQVRAATDAKLPDAIHIACAIDAECTVFLSSDRRVRMPGIMRRIAFDDLEFGQE</sequence>
<dbReference type="Gene3D" id="3.40.50.1010">
    <property type="entry name" value="5'-nuclease"/>
    <property type="match status" value="1"/>
</dbReference>
<dbReference type="InterPro" id="IPR002716">
    <property type="entry name" value="PIN_dom"/>
</dbReference>
<dbReference type="SUPFAM" id="SSF88723">
    <property type="entry name" value="PIN domain-like"/>
    <property type="match status" value="1"/>
</dbReference>
<keyword evidence="3" id="KW-1185">Reference proteome</keyword>
<evidence type="ECO:0000313" key="3">
    <source>
        <dbReference type="Proteomes" id="UP001155220"/>
    </source>
</evidence>
<protein>
    <submittedName>
        <fullName evidence="2">PIN domain-containing protein</fullName>
    </submittedName>
</protein>
<dbReference type="AlphaFoldDB" id="A0A9X2KF40"/>
<comment type="caution">
    <text evidence="2">The sequence shown here is derived from an EMBL/GenBank/DDBJ whole genome shotgun (WGS) entry which is preliminary data.</text>
</comment>
<dbReference type="RefSeq" id="WP_253964202.1">
    <property type="nucleotide sequence ID" value="NZ_JALHBS010000049.1"/>
</dbReference>
<accession>A0A9X2KF40</accession>
<gene>
    <name evidence="2" type="ORF">MJ956_09325</name>
</gene>
<dbReference type="Proteomes" id="UP001155220">
    <property type="component" value="Unassembled WGS sequence"/>
</dbReference>
<reference evidence="2" key="1">
    <citation type="submission" date="2022-03" db="EMBL/GenBank/DDBJ databases">
        <title>Aurantimonas Liuensis sp. Nov., isolated from the hadal seawater of the Mariana Trench.</title>
        <authorList>
            <person name="Liu R."/>
        </authorList>
    </citation>
    <scope>NUCLEOTIDE SEQUENCE</scope>
    <source>
        <strain evidence="2">LRZ36</strain>
    </source>
</reference>
<dbReference type="EMBL" id="JALHBS010000049">
    <property type="protein sequence ID" value="MCP3055344.1"/>
    <property type="molecule type" value="Genomic_DNA"/>
</dbReference>
<evidence type="ECO:0000313" key="2">
    <source>
        <dbReference type="EMBL" id="MCP3055344.1"/>
    </source>
</evidence>